<dbReference type="PANTHER" id="PTHR20930">
    <property type="entry name" value="OVARIAN CARCINOMA ANTIGEN CA125-RELATED"/>
    <property type="match status" value="1"/>
</dbReference>
<dbReference type="Pfam" id="PF16158">
    <property type="entry name" value="N_BRCA1_IG"/>
    <property type="match status" value="1"/>
</dbReference>
<evidence type="ECO:0000313" key="7">
    <source>
        <dbReference type="EMBL" id="KAF5185008.1"/>
    </source>
</evidence>
<dbReference type="EMBL" id="JABWDY010031308">
    <property type="protein sequence ID" value="KAF5185008.1"/>
    <property type="molecule type" value="Genomic_DNA"/>
</dbReference>
<dbReference type="CDD" id="cd14947">
    <property type="entry name" value="NBR1_like"/>
    <property type="match status" value="1"/>
</dbReference>
<keyword evidence="8" id="KW-1185">Reference proteome</keyword>
<dbReference type="Gene3D" id="3.30.60.90">
    <property type="match status" value="1"/>
</dbReference>
<dbReference type="Pfam" id="PF00564">
    <property type="entry name" value="PB1"/>
    <property type="match status" value="1"/>
</dbReference>
<feature type="domain" description="PB1" evidence="4">
    <location>
        <begin position="6"/>
        <end position="55"/>
    </location>
</feature>
<comment type="caution">
    <text evidence="7">The sequence shown here is derived from an EMBL/GenBank/DDBJ whole genome shotgun (WGS) entry which is preliminary data.</text>
</comment>
<feature type="domain" description="ZZ-type" evidence="5">
    <location>
        <begin position="109"/>
        <end position="144"/>
    </location>
</feature>
<dbReference type="InterPro" id="IPR032350">
    <property type="entry name" value="Nbr1_FW"/>
</dbReference>
<dbReference type="Gene3D" id="2.60.40.10">
    <property type="entry name" value="Immunoglobulins"/>
    <property type="match status" value="1"/>
</dbReference>
<keyword evidence="3" id="KW-0862">Zinc</keyword>
<dbReference type="InterPro" id="IPR000270">
    <property type="entry name" value="PB1_dom"/>
</dbReference>
<dbReference type="PANTHER" id="PTHR20930:SF0">
    <property type="entry name" value="PROTEIN ILRUN"/>
    <property type="match status" value="1"/>
</dbReference>
<keyword evidence="1" id="KW-0479">Metal-binding</keyword>
<accession>A0A7J6VK66</accession>
<sequence length="442" mass="49832">MAWIKAKISDLFKFTHDADVTLTYIDEDDDIVKLVDDADLWDAIKQRLNPLRINVLLTSYNAGKLDKMRCGSFNCHIAPLGFSPKQQFCFPDLGKEGDYTKMDCPITLHQGVRCDHCGIYPVAGPLYKSNSMEGYYLCSFCFPGLGKKSDYTIIMDTPLMDQCPLRANKVESKQRGVAGYPSQRFPKFQYSRFEKPLELQDGLQNCVLKASYQPKPGSHFIEDVKIGNRNLMAPLTHFTKIWHMMNNGDVVWPCGTHLKWIGADRLTNADSLDIELPVEGCLVGMDLNIAIDFTAPEKPGRYASIWRMALPSGETFGELLCIFIQVQVDSPQRDSRSERCQSLSFNMPPYSEASAAESYPGVVPVVVSEPSPVTDAPTVSELARRGDALEKSLKELEKMLFMETILNKDVLAANDYDMIYHRAGDMNHIGRHSFCHRDGDYY</sequence>
<dbReference type="SUPFAM" id="SSF54277">
    <property type="entry name" value="CAD &amp; PB1 domains"/>
    <property type="match status" value="1"/>
</dbReference>
<name>A0A7J6VK66_THATH</name>
<proteinExistence type="predicted"/>
<dbReference type="SUPFAM" id="SSF57850">
    <property type="entry name" value="RING/U-box"/>
    <property type="match status" value="1"/>
</dbReference>
<evidence type="ECO:0000256" key="1">
    <source>
        <dbReference type="ARBA" id="ARBA00022723"/>
    </source>
</evidence>
<gene>
    <name evidence="7" type="ORF">FRX31_025406</name>
</gene>
<dbReference type="InterPro" id="IPR000433">
    <property type="entry name" value="Znf_ZZ"/>
</dbReference>
<dbReference type="Gene3D" id="3.10.20.90">
    <property type="entry name" value="Phosphatidylinositol 3-kinase Catalytic Subunit, Chain A, domain 1"/>
    <property type="match status" value="1"/>
</dbReference>
<protein>
    <submittedName>
        <fullName evidence="7">Nbr1-like protein</fullName>
    </submittedName>
</protein>
<dbReference type="InterPro" id="IPR013783">
    <property type="entry name" value="Ig-like_fold"/>
</dbReference>
<evidence type="ECO:0000259" key="4">
    <source>
        <dbReference type="Pfam" id="PF00564"/>
    </source>
</evidence>
<reference evidence="7 8" key="1">
    <citation type="submission" date="2020-06" db="EMBL/GenBank/DDBJ databases">
        <title>Transcriptomic and genomic resources for Thalictrum thalictroides and T. hernandezii: Facilitating candidate gene discovery in an emerging model plant lineage.</title>
        <authorList>
            <person name="Arias T."/>
            <person name="Riano-Pachon D.M."/>
            <person name="Di Stilio V.S."/>
        </authorList>
    </citation>
    <scope>NUCLEOTIDE SEQUENCE [LARGE SCALE GENOMIC DNA]</scope>
    <source>
        <strain evidence="8">cv. WT478/WT964</strain>
        <tissue evidence="7">Leaves</tissue>
    </source>
</reference>
<dbReference type="GO" id="GO:0008270">
    <property type="term" value="F:zinc ion binding"/>
    <property type="evidence" value="ECO:0007669"/>
    <property type="project" value="UniProtKB-KW"/>
</dbReference>
<evidence type="ECO:0000256" key="2">
    <source>
        <dbReference type="ARBA" id="ARBA00022771"/>
    </source>
</evidence>
<dbReference type="AlphaFoldDB" id="A0A7J6VK66"/>
<feature type="domain" description="Nbr1 FW" evidence="6">
    <location>
        <begin position="227"/>
        <end position="326"/>
    </location>
</feature>
<evidence type="ECO:0000259" key="6">
    <source>
        <dbReference type="Pfam" id="PF16158"/>
    </source>
</evidence>
<dbReference type="Pfam" id="PF00569">
    <property type="entry name" value="ZZ"/>
    <property type="match status" value="1"/>
</dbReference>
<dbReference type="OrthoDB" id="661148at2759"/>
<evidence type="ECO:0000313" key="8">
    <source>
        <dbReference type="Proteomes" id="UP000554482"/>
    </source>
</evidence>
<evidence type="ECO:0000259" key="5">
    <source>
        <dbReference type="Pfam" id="PF00569"/>
    </source>
</evidence>
<dbReference type="Proteomes" id="UP000554482">
    <property type="component" value="Unassembled WGS sequence"/>
</dbReference>
<keyword evidence="2" id="KW-0863">Zinc-finger</keyword>
<dbReference type="InterPro" id="IPR043145">
    <property type="entry name" value="Znf_ZZ_sf"/>
</dbReference>
<organism evidence="7 8">
    <name type="scientific">Thalictrum thalictroides</name>
    <name type="common">Rue-anemone</name>
    <name type="synonym">Anemone thalictroides</name>
    <dbReference type="NCBI Taxonomy" id="46969"/>
    <lineage>
        <taxon>Eukaryota</taxon>
        <taxon>Viridiplantae</taxon>
        <taxon>Streptophyta</taxon>
        <taxon>Embryophyta</taxon>
        <taxon>Tracheophyta</taxon>
        <taxon>Spermatophyta</taxon>
        <taxon>Magnoliopsida</taxon>
        <taxon>Ranunculales</taxon>
        <taxon>Ranunculaceae</taxon>
        <taxon>Thalictroideae</taxon>
        <taxon>Thalictrum</taxon>
    </lineage>
</organism>
<evidence type="ECO:0000256" key="3">
    <source>
        <dbReference type="ARBA" id="ARBA00022833"/>
    </source>
</evidence>